<dbReference type="InterPro" id="IPR004474">
    <property type="entry name" value="LytR_CpsA_psr"/>
</dbReference>
<reference evidence="3 4" key="1">
    <citation type="submission" date="2016-11" db="EMBL/GenBank/DDBJ databases">
        <authorList>
            <person name="Jaros S."/>
            <person name="Januszkiewicz K."/>
            <person name="Wedrychowicz H."/>
        </authorList>
    </citation>
    <scope>NUCLEOTIDE SEQUENCE [LARGE SCALE GENOMIC DNA]</scope>
    <source>
        <strain evidence="3 4">DSM 44523</strain>
    </source>
</reference>
<comment type="similarity">
    <text evidence="1">Belongs to the LytR/CpsA/Psr (LCP) family.</text>
</comment>
<accession>A0A1M5GZK7</accession>
<dbReference type="AlphaFoldDB" id="A0A1M5GZK7"/>
<dbReference type="STRING" id="2017.SAMN05444320_106336"/>
<dbReference type="PANTHER" id="PTHR33392">
    <property type="entry name" value="POLYISOPRENYL-TEICHOIC ACID--PEPTIDOGLYCAN TEICHOIC ACID TRANSFERASE TAGU"/>
    <property type="match status" value="1"/>
</dbReference>
<dbReference type="NCBIfam" id="TIGR00350">
    <property type="entry name" value="lytR_cpsA_psr"/>
    <property type="match status" value="1"/>
</dbReference>
<dbReference type="Proteomes" id="UP000184501">
    <property type="component" value="Unassembled WGS sequence"/>
</dbReference>
<dbReference type="RefSeq" id="WP_073485589.1">
    <property type="nucleotide sequence ID" value="NZ_FQVN01000006.1"/>
</dbReference>
<gene>
    <name evidence="3" type="ORF">SAMN05444320_106336</name>
</gene>
<dbReference type="EMBL" id="FQVN01000006">
    <property type="protein sequence ID" value="SHG09203.1"/>
    <property type="molecule type" value="Genomic_DNA"/>
</dbReference>
<dbReference type="Gene3D" id="3.40.630.190">
    <property type="entry name" value="LCP protein"/>
    <property type="match status" value="1"/>
</dbReference>
<organism evidence="3 4">
    <name type="scientific">Streptoalloteichus hindustanus</name>
    <dbReference type="NCBI Taxonomy" id="2017"/>
    <lineage>
        <taxon>Bacteria</taxon>
        <taxon>Bacillati</taxon>
        <taxon>Actinomycetota</taxon>
        <taxon>Actinomycetes</taxon>
        <taxon>Pseudonocardiales</taxon>
        <taxon>Pseudonocardiaceae</taxon>
        <taxon>Streptoalloteichus</taxon>
    </lineage>
</organism>
<evidence type="ECO:0000259" key="2">
    <source>
        <dbReference type="Pfam" id="PF03816"/>
    </source>
</evidence>
<evidence type="ECO:0000256" key="1">
    <source>
        <dbReference type="ARBA" id="ARBA00006068"/>
    </source>
</evidence>
<protein>
    <submittedName>
        <fullName evidence="3">Transcriptional attenuator, LytR family</fullName>
    </submittedName>
</protein>
<keyword evidence="4" id="KW-1185">Reference proteome</keyword>
<feature type="domain" description="Cell envelope-related transcriptional attenuator" evidence="2">
    <location>
        <begin position="67"/>
        <end position="224"/>
    </location>
</feature>
<sequence length="319" mass="33671">MVVAVLVMSTFGATWWRLGAAMHRVDGVLPTTEAPNPVGAGRRRAAENVLLIGADSRSGRAGVSGARSDAVVLVRVPADRASVTAVSIPRDAWVDVPSCPRPGGGWTAPYTGMLNSALDTAGPTCTARTVQKLTGMVVTRYVQLDYEGFRAVVDALGGVAVDHPGPGPVSDPDSGLELRPGRNELDGEGALAYVRARCHLGDGADPWRVQWQQRFMLAVARKAASTDVLADPARLREAVSAVLAATTADGQTSLADLERLVSALRSVPPERFVFRTAPIAFPDHEPEPGRAHPADRVLLDVEASRRLFAALAADAPLPE</sequence>
<proteinExistence type="inferred from homology"/>
<dbReference type="PANTHER" id="PTHR33392:SF6">
    <property type="entry name" value="POLYISOPRENYL-TEICHOIC ACID--PEPTIDOGLYCAN TEICHOIC ACID TRANSFERASE TAGU"/>
    <property type="match status" value="1"/>
</dbReference>
<dbReference type="OrthoDB" id="9782542at2"/>
<dbReference type="InterPro" id="IPR050922">
    <property type="entry name" value="LytR/CpsA/Psr_CW_biosynth"/>
</dbReference>
<evidence type="ECO:0000313" key="3">
    <source>
        <dbReference type="EMBL" id="SHG09203.1"/>
    </source>
</evidence>
<dbReference type="Pfam" id="PF03816">
    <property type="entry name" value="LytR_cpsA_psr"/>
    <property type="match status" value="1"/>
</dbReference>
<evidence type="ECO:0000313" key="4">
    <source>
        <dbReference type="Proteomes" id="UP000184501"/>
    </source>
</evidence>
<name>A0A1M5GZK7_STRHI</name>